<reference evidence="2" key="2">
    <citation type="submission" date="2020-09" db="EMBL/GenBank/DDBJ databases">
        <authorList>
            <person name="Sun Q."/>
            <person name="Zhou Y."/>
        </authorList>
    </citation>
    <scope>NUCLEOTIDE SEQUENCE</scope>
    <source>
        <strain evidence="2">CGMCC 1.16012</strain>
    </source>
</reference>
<feature type="transmembrane region" description="Helical" evidence="1">
    <location>
        <begin position="368"/>
        <end position="387"/>
    </location>
</feature>
<dbReference type="Pfam" id="PF11902">
    <property type="entry name" value="DUF3422"/>
    <property type="match status" value="1"/>
</dbReference>
<dbReference type="InterPro" id="IPR021830">
    <property type="entry name" value="DUF3422"/>
</dbReference>
<keyword evidence="1" id="KW-1133">Transmembrane helix</keyword>
<dbReference type="RefSeq" id="WP_095595830.1">
    <property type="nucleotide sequence ID" value="NZ_BMKN01000001.1"/>
</dbReference>
<evidence type="ECO:0008006" key="4">
    <source>
        <dbReference type="Google" id="ProtNLM"/>
    </source>
</evidence>
<accession>A0A917EJ12</accession>
<gene>
    <name evidence="2" type="ORF">GCM10011517_13570</name>
</gene>
<organism evidence="2 3">
    <name type="scientific">Actibacterium pelagium</name>
    <dbReference type="NCBI Taxonomy" id="2029103"/>
    <lineage>
        <taxon>Bacteria</taxon>
        <taxon>Pseudomonadati</taxon>
        <taxon>Pseudomonadota</taxon>
        <taxon>Alphaproteobacteria</taxon>
        <taxon>Rhodobacterales</taxon>
        <taxon>Roseobacteraceae</taxon>
        <taxon>Actibacterium</taxon>
    </lineage>
</organism>
<evidence type="ECO:0000313" key="3">
    <source>
        <dbReference type="Proteomes" id="UP000606730"/>
    </source>
</evidence>
<protein>
    <recommendedName>
        <fullName evidence="4">Membrane-anchored protein</fullName>
    </recommendedName>
</protein>
<sequence>MDKLIDHPSRFSTRNELHARPFPVQDSPGRAICLALKPAEETPEDEPLKALIRLLDRYGAVHPVPDAKHYSGEIGQHRLKWERHTEFVTYTVFFDGAGARPFDPADFEVFPDDWVAGLYATRITSMQIHIAPYDLSGDETPPELDEWFQSESLAVSTVLDQSALIASDFRLNGIGNARFAVFTNPDTGAQRVGRILQRICEIEIYTSMAMLGLSKVRHLAPRMAELEERLTALVAELPLKENDPERSLDKLLVISAELEAMQAAAAFRFSGTRAYEAIVNQRVEVLREARIGGRQTFTEFMMRRFDPAMRTVESTSKRLAKMTARAGRAGQLLSTQVDVARSKQNQKLLESMDRRADLALRLQQTVEGLSVVAISYYAVSLATYLLYPLAEALEISKGMLTAAVTLPVIGLVWWLVRRIKHSMH</sequence>
<keyword evidence="1" id="KW-0472">Membrane</keyword>
<dbReference type="OrthoDB" id="9767470at2"/>
<keyword evidence="1" id="KW-0812">Transmembrane</keyword>
<comment type="caution">
    <text evidence="2">The sequence shown here is derived from an EMBL/GenBank/DDBJ whole genome shotgun (WGS) entry which is preliminary data.</text>
</comment>
<reference evidence="2" key="1">
    <citation type="journal article" date="2014" name="Int. J. Syst. Evol. Microbiol.">
        <title>Complete genome sequence of Corynebacterium casei LMG S-19264T (=DSM 44701T), isolated from a smear-ripened cheese.</title>
        <authorList>
            <consortium name="US DOE Joint Genome Institute (JGI-PGF)"/>
            <person name="Walter F."/>
            <person name="Albersmeier A."/>
            <person name="Kalinowski J."/>
            <person name="Ruckert C."/>
        </authorList>
    </citation>
    <scope>NUCLEOTIDE SEQUENCE</scope>
    <source>
        <strain evidence="2">CGMCC 1.16012</strain>
    </source>
</reference>
<keyword evidence="3" id="KW-1185">Reference proteome</keyword>
<feature type="transmembrane region" description="Helical" evidence="1">
    <location>
        <begin position="399"/>
        <end position="416"/>
    </location>
</feature>
<dbReference type="Proteomes" id="UP000606730">
    <property type="component" value="Unassembled WGS sequence"/>
</dbReference>
<dbReference type="AlphaFoldDB" id="A0A917EJ12"/>
<name>A0A917EJ12_9RHOB</name>
<evidence type="ECO:0000313" key="2">
    <source>
        <dbReference type="EMBL" id="GGE47087.1"/>
    </source>
</evidence>
<evidence type="ECO:0000256" key="1">
    <source>
        <dbReference type="SAM" id="Phobius"/>
    </source>
</evidence>
<dbReference type="EMBL" id="BMKN01000001">
    <property type="protein sequence ID" value="GGE47087.1"/>
    <property type="molecule type" value="Genomic_DNA"/>
</dbReference>
<proteinExistence type="predicted"/>